<dbReference type="Gene3D" id="1.10.10.60">
    <property type="entry name" value="Homeodomain-like"/>
    <property type="match status" value="1"/>
</dbReference>
<evidence type="ECO:0000313" key="6">
    <source>
        <dbReference type="Proteomes" id="UP000291949"/>
    </source>
</evidence>
<evidence type="ECO:0000256" key="1">
    <source>
        <dbReference type="ARBA" id="ARBA00023015"/>
    </source>
</evidence>
<evidence type="ECO:0000259" key="4">
    <source>
        <dbReference type="PROSITE" id="PS01124"/>
    </source>
</evidence>
<protein>
    <submittedName>
        <fullName evidence="5">AraC family transcriptional regulator</fullName>
    </submittedName>
</protein>
<reference evidence="5 6" key="1">
    <citation type="journal article" date="2019" name="Sci. Transl. Med.">
        <title>Quorum sensing between bacterial species on the skin protects against epidermal injury in atopic dermatitis.</title>
        <authorList>
            <person name="Williams M.R."/>
        </authorList>
    </citation>
    <scope>NUCLEOTIDE SEQUENCE [LARGE SCALE GENOMIC DNA]</scope>
    <source>
        <strain evidence="5 6">H8</strain>
    </source>
</reference>
<dbReference type="GO" id="GO:0003700">
    <property type="term" value="F:DNA-binding transcription factor activity"/>
    <property type="evidence" value="ECO:0007669"/>
    <property type="project" value="InterPro"/>
</dbReference>
<keyword evidence="1" id="KW-0805">Transcription regulation</keyword>
<feature type="non-terminal residue" evidence="5">
    <location>
        <position position="76"/>
    </location>
</feature>
<evidence type="ECO:0000256" key="3">
    <source>
        <dbReference type="ARBA" id="ARBA00023163"/>
    </source>
</evidence>
<organism evidence="5 6">
    <name type="scientific">Staphylococcus capitis</name>
    <dbReference type="NCBI Taxonomy" id="29388"/>
    <lineage>
        <taxon>Bacteria</taxon>
        <taxon>Bacillati</taxon>
        <taxon>Bacillota</taxon>
        <taxon>Bacilli</taxon>
        <taxon>Bacillales</taxon>
        <taxon>Staphylococcaceae</taxon>
        <taxon>Staphylococcus</taxon>
    </lineage>
</organism>
<comment type="caution">
    <text evidence="5">The sequence shown here is derived from an EMBL/GenBank/DDBJ whole genome shotgun (WGS) entry which is preliminary data.</text>
</comment>
<evidence type="ECO:0000256" key="2">
    <source>
        <dbReference type="ARBA" id="ARBA00023125"/>
    </source>
</evidence>
<dbReference type="SUPFAM" id="SSF46689">
    <property type="entry name" value="Homeodomain-like"/>
    <property type="match status" value="1"/>
</dbReference>
<dbReference type="InterPro" id="IPR050959">
    <property type="entry name" value="MarA-like"/>
</dbReference>
<dbReference type="PROSITE" id="PS01124">
    <property type="entry name" value="HTH_ARAC_FAMILY_2"/>
    <property type="match status" value="1"/>
</dbReference>
<sequence length="76" mass="8669">MKVLDVIKQIQQAIVYIEDRLLEPFNLQELSDYVGLSPYHLDQSFKMIVGQSPEEYARARKMTIAANDVVNGASRL</sequence>
<dbReference type="InterPro" id="IPR018060">
    <property type="entry name" value="HTH_AraC"/>
</dbReference>
<dbReference type="PANTHER" id="PTHR47504:SF5">
    <property type="entry name" value="RIGHT ORIGIN-BINDING PROTEIN"/>
    <property type="match status" value="1"/>
</dbReference>
<dbReference type="PANTHER" id="PTHR47504">
    <property type="entry name" value="RIGHT ORIGIN-BINDING PROTEIN"/>
    <property type="match status" value="1"/>
</dbReference>
<name>A0A7Z8E1V5_STACP</name>
<proteinExistence type="predicted"/>
<gene>
    <name evidence="5" type="ORF">EQ811_12935</name>
</gene>
<keyword evidence="2" id="KW-0238">DNA-binding</keyword>
<accession>A0A7Z8E1V5</accession>
<dbReference type="InterPro" id="IPR009057">
    <property type="entry name" value="Homeodomain-like_sf"/>
</dbReference>
<evidence type="ECO:0000313" key="5">
    <source>
        <dbReference type="EMBL" id="TBW74273.1"/>
    </source>
</evidence>
<dbReference type="Proteomes" id="UP000291949">
    <property type="component" value="Unassembled WGS sequence"/>
</dbReference>
<dbReference type="GO" id="GO:0043565">
    <property type="term" value="F:sequence-specific DNA binding"/>
    <property type="evidence" value="ECO:0007669"/>
    <property type="project" value="InterPro"/>
</dbReference>
<feature type="domain" description="HTH araC/xylS-type" evidence="4">
    <location>
        <begin position="11"/>
        <end position="76"/>
    </location>
</feature>
<dbReference type="EMBL" id="SCHC01000110">
    <property type="protein sequence ID" value="TBW74273.1"/>
    <property type="molecule type" value="Genomic_DNA"/>
</dbReference>
<dbReference type="AlphaFoldDB" id="A0A7Z8E1V5"/>
<keyword evidence="3" id="KW-0804">Transcription</keyword>